<dbReference type="EMBL" id="CAIIXF020000010">
    <property type="protein sequence ID" value="CAH1797395.1"/>
    <property type="molecule type" value="Genomic_DNA"/>
</dbReference>
<keyword evidence="2" id="KW-1185">Reference proteome</keyword>
<protein>
    <submittedName>
        <fullName evidence="1">Uncharacterized protein</fullName>
    </submittedName>
</protein>
<organism evidence="1 2">
    <name type="scientific">Owenia fusiformis</name>
    <name type="common">Polychaete worm</name>
    <dbReference type="NCBI Taxonomy" id="6347"/>
    <lineage>
        <taxon>Eukaryota</taxon>
        <taxon>Metazoa</taxon>
        <taxon>Spiralia</taxon>
        <taxon>Lophotrochozoa</taxon>
        <taxon>Annelida</taxon>
        <taxon>Polychaeta</taxon>
        <taxon>Sedentaria</taxon>
        <taxon>Canalipalpata</taxon>
        <taxon>Sabellida</taxon>
        <taxon>Oweniida</taxon>
        <taxon>Oweniidae</taxon>
        <taxon>Owenia</taxon>
    </lineage>
</organism>
<gene>
    <name evidence="1" type="ORF">OFUS_LOCUS21683</name>
</gene>
<feature type="non-terminal residue" evidence="1">
    <location>
        <position position="121"/>
    </location>
</feature>
<name>A0A8S4PW34_OWEFU</name>
<evidence type="ECO:0000313" key="2">
    <source>
        <dbReference type="Proteomes" id="UP000749559"/>
    </source>
</evidence>
<proteinExistence type="predicted"/>
<dbReference type="Proteomes" id="UP000749559">
    <property type="component" value="Unassembled WGS sequence"/>
</dbReference>
<reference evidence="1" key="1">
    <citation type="submission" date="2022-03" db="EMBL/GenBank/DDBJ databases">
        <authorList>
            <person name="Martin C."/>
        </authorList>
    </citation>
    <scope>NUCLEOTIDE SEQUENCE</scope>
</reference>
<dbReference type="AlphaFoldDB" id="A0A8S4PW34"/>
<sequence length="121" mass="13605">MLTHISGFSPGSHLRKSNFTAKSDSPSIVHMIPASNIMLSQPTFKLLGVLDGFIIRYLHPCTLYKTNTVKIPYYWGIFASKSPFLRQGTMSKSHPLGQYCVPTLPQGGRTHLILKILHYFL</sequence>
<accession>A0A8S4PW34</accession>
<evidence type="ECO:0000313" key="1">
    <source>
        <dbReference type="EMBL" id="CAH1797395.1"/>
    </source>
</evidence>
<comment type="caution">
    <text evidence="1">The sequence shown here is derived from an EMBL/GenBank/DDBJ whole genome shotgun (WGS) entry which is preliminary data.</text>
</comment>